<evidence type="ECO:0000313" key="2">
    <source>
        <dbReference type="EMBL" id="BBJ44956.1"/>
    </source>
</evidence>
<keyword evidence="1" id="KW-1133">Transmembrane helix</keyword>
<feature type="transmembrane region" description="Helical" evidence="1">
    <location>
        <begin position="24"/>
        <end position="41"/>
    </location>
</feature>
<dbReference type="AlphaFoldDB" id="A0A499V9M1"/>
<organism evidence="2 3">
    <name type="scientific">Streptomyces antimycoticus</name>
    <dbReference type="NCBI Taxonomy" id="68175"/>
    <lineage>
        <taxon>Bacteria</taxon>
        <taxon>Bacillati</taxon>
        <taxon>Actinomycetota</taxon>
        <taxon>Actinomycetes</taxon>
        <taxon>Kitasatosporales</taxon>
        <taxon>Streptomycetaceae</taxon>
        <taxon>Streptomyces</taxon>
        <taxon>Streptomyces violaceusniger group</taxon>
    </lineage>
</organism>
<evidence type="ECO:0000313" key="3">
    <source>
        <dbReference type="Proteomes" id="UP000463951"/>
    </source>
</evidence>
<accession>A0A499V9M1</accession>
<evidence type="ECO:0000256" key="1">
    <source>
        <dbReference type="SAM" id="Phobius"/>
    </source>
</evidence>
<sequence length="59" mass="6413">MAALQGVLLLIVGADVLPYAPAFGAALLALTLLSWSFARDIRWLWRTRDSRAEVTAGAR</sequence>
<protein>
    <submittedName>
        <fullName evidence="2">Uncharacterized protein</fullName>
    </submittedName>
</protein>
<keyword evidence="1" id="KW-0812">Transmembrane</keyword>
<proteinExistence type="predicted"/>
<gene>
    <name evidence="2" type="ORF">SSPO_076740</name>
</gene>
<dbReference type="Proteomes" id="UP000463951">
    <property type="component" value="Chromosome"/>
</dbReference>
<reference evidence="2 3" key="1">
    <citation type="journal article" date="2020" name="Int. J. Syst. Evol. Microbiol.">
        <title>Reclassification of Streptomyces castelarensis and Streptomyces sporoclivatus as later heterotypic synonyms of Streptomyces antimycoticus.</title>
        <authorList>
            <person name="Komaki H."/>
            <person name="Tamura T."/>
        </authorList>
    </citation>
    <scope>NUCLEOTIDE SEQUENCE [LARGE SCALE GENOMIC DNA]</scope>
    <source>
        <strain evidence="2 3">NBRC 100767</strain>
    </source>
</reference>
<dbReference type="EMBL" id="AP019620">
    <property type="protein sequence ID" value="BBJ44956.1"/>
    <property type="molecule type" value="Genomic_DNA"/>
</dbReference>
<keyword evidence="1" id="KW-0472">Membrane</keyword>
<name>A0A499V9M1_9ACTN</name>